<dbReference type="Proteomes" id="UP000078561">
    <property type="component" value="Unassembled WGS sequence"/>
</dbReference>
<evidence type="ECO:0000256" key="6">
    <source>
        <dbReference type="SAM" id="SignalP"/>
    </source>
</evidence>
<protein>
    <recommendedName>
        <fullName evidence="7">TM7S3/TM198-like domain-containing protein</fullName>
    </recommendedName>
</protein>
<feature type="signal peptide" evidence="6">
    <location>
        <begin position="1"/>
        <end position="22"/>
    </location>
</feature>
<evidence type="ECO:0000256" key="4">
    <source>
        <dbReference type="ARBA" id="ARBA00023136"/>
    </source>
</evidence>
<accession>A0A163MUH5</accession>
<feature type="transmembrane region" description="Helical" evidence="5">
    <location>
        <begin position="323"/>
        <end position="345"/>
    </location>
</feature>
<dbReference type="InterPro" id="IPR025256">
    <property type="entry name" value="TM7S3/TM198-like_dom"/>
</dbReference>
<evidence type="ECO:0000256" key="2">
    <source>
        <dbReference type="ARBA" id="ARBA00022692"/>
    </source>
</evidence>
<feature type="chain" id="PRO_5007844380" description="TM7S3/TM198-like domain-containing protein" evidence="6">
    <location>
        <begin position="23"/>
        <end position="701"/>
    </location>
</feature>
<feature type="transmembrane region" description="Helical" evidence="5">
    <location>
        <begin position="577"/>
        <end position="597"/>
    </location>
</feature>
<feature type="transmembrane region" description="Helical" evidence="5">
    <location>
        <begin position="398"/>
        <end position="419"/>
    </location>
</feature>
<name>A0A163MUH5_ABSGL</name>
<feature type="transmembrane region" description="Helical" evidence="5">
    <location>
        <begin position="123"/>
        <end position="144"/>
    </location>
</feature>
<proteinExistence type="predicted"/>
<feature type="transmembrane region" description="Helical" evidence="5">
    <location>
        <begin position="609"/>
        <end position="630"/>
    </location>
</feature>
<dbReference type="GO" id="GO:0016020">
    <property type="term" value="C:membrane"/>
    <property type="evidence" value="ECO:0007669"/>
    <property type="project" value="UniProtKB-SubCell"/>
</dbReference>
<keyword evidence="4 5" id="KW-0472">Membrane</keyword>
<evidence type="ECO:0000313" key="9">
    <source>
        <dbReference type="Proteomes" id="UP000078561"/>
    </source>
</evidence>
<keyword evidence="6" id="KW-0732">Signal</keyword>
<dbReference type="AlphaFoldDB" id="A0A163MUH5"/>
<dbReference type="InParanoid" id="A0A163MUH5"/>
<feature type="transmembrane region" description="Helical" evidence="5">
    <location>
        <begin position="431"/>
        <end position="450"/>
    </location>
</feature>
<organism evidence="8">
    <name type="scientific">Absidia glauca</name>
    <name type="common">Pin mould</name>
    <dbReference type="NCBI Taxonomy" id="4829"/>
    <lineage>
        <taxon>Eukaryota</taxon>
        <taxon>Fungi</taxon>
        <taxon>Fungi incertae sedis</taxon>
        <taxon>Mucoromycota</taxon>
        <taxon>Mucoromycotina</taxon>
        <taxon>Mucoromycetes</taxon>
        <taxon>Mucorales</taxon>
        <taxon>Cunninghamellaceae</taxon>
        <taxon>Absidia</taxon>
    </lineage>
</organism>
<feature type="transmembrane region" description="Helical" evidence="5">
    <location>
        <begin position="249"/>
        <end position="267"/>
    </location>
</feature>
<sequence length="701" mass="78375">MICRFFLFTLLLVLFCSQGVVSDHGTVCVYTSPTTVSTARLAKNWFHTVTTTVIKPIETLPATTTLCHITPVEETSSASPPTVFSFQYFIITIAAVGFVFASALVWVLLTLSESQEGYPSATIVYTCGSLGGGFLVAGAAVLFWRFSLPLVGGLSGFLLGMYLWMWRSDHILLNVYARMFTAVGIGAALAVLTFVVESLVVVVATSFLGGFLFVLGLDIILHTGLLQAIRSLFAVNPYRPIVYVVDHKIYGMLSAILAVFLISMQSFHRRFLVLTLTVTLCMIDGHNSHDGSMFALRVLHTHDRNTMNPQFYFTNSQYEQFEIATIVCSSISIVAAFLVISMYIYLHIHSPGDAGRVSLHCVIASTIFSLLDQITNLAALRSDLRSQYCTAFRILNSIFSLESSCLLGLVGIHLMLVFCFHVRNWPCRPEYILFPISVLYTIAGNMLGFIENGIPVGFRTIFLQTADECWYFSNFIDRQYNAVPWIYYYVFLFFITAVSFICSLAAMYKVHLDKRENQGRMLQIAKRNSEQSFLRTPSPQNATPEAAKDNVIERQITSVHNVITRSIKGSPDSFSKIVFRSLLYPLIHIWGFVLQMHLIDRDHHANHGIVMMVVVMSRIEGTLIACIFFFDPSVIRILQGFWVKLKAFLGRLHRQGPQTPPITHPQEPKPSLVVTASPSSALSLSITTNDSINDEFLHPNS</sequence>
<feature type="transmembrane region" description="Helical" evidence="5">
    <location>
        <begin position="486"/>
        <end position="508"/>
    </location>
</feature>
<evidence type="ECO:0000256" key="1">
    <source>
        <dbReference type="ARBA" id="ARBA00004141"/>
    </source>
</evidence>
<evidence type="ECO:0000256" key="3">
    <source>
        <dbReference type="ARBA" id="ARBA00022989"/>
    </source>
</evidence>
<feature type="transmembrane region" description="Helical" evidence="5">
    <location>
        <begin position="179"/>
        <end position="201"/>
    </location>
</feature>
<reference evidence="8" key="1">
    <citation type="submission" date="2016-04" db="EMBL/GenBank/DDBJ databases">
        <authorList>
            <person name="Evans L.H."/>
            <person name="Alamgir A."/>
            <person name="Owens N."/>
            <person name="Weber N.D."/>
            <person name="Virtaneva K."/>
            <person name="Barbian K."/>
            <person name="Babar A."/>
            <person name="Rosenke K."/>
        </authorList>
    </citation>
    <scope>NUCLEOTIDE SEQUENCE [LARGE SCALE GENOMIC DNA]</scope>
    <source>
        <strain evidence="8">CBS 101.48</strain>
    </source>
</reference>
<evidence type="ECO:0000259" key="7">
    <source>
        <dbReference type="Pfam" id="PF13886"/>
    </source>
</evidence>
<evidence type="ECO:0000256" key="5">
    <source>
        <dbReference type="SAM" id="Phobius"/>
    </source>
</evidence>
<dbReference type="EMBL" id="LT554937">
    <property type="protein sequence ID" value="SAM08811.1"/>
    <property type="molecule type" value="Genomic_DNA"/>
</dbReference>
<evidence type="ECO:0000313" key="8">
    <source>
        <dbReference type="EMBL" id="SAM08811.1"/>
    </source>
</evidence>
<comment type="subcellular location">
    <subcellularLocation>
        <location evidence="1">Membrane</location>
        <topology evidence="1">Multi-pass membrane protein</topology>
    </subcellularLocation>
</comment>
<feature type="transmembrane region" description="Helical" evidence="5">
    <location>
        <begin position="207"/>
        <end position="229"/>
    </location>
</feature>
<keyword evidence="9" id="KW-1185">Reference proteome</keyword>
<keyword evidence="2 5" id="KW-0812">Transmembrane</keyword>
<keyword evidence="3 5" id="KW-1133">Transmembrane helix</keyword>
<feature type="transmembrane region" description="Helical" evidence="5">
    <location>
        <begin position="86"/>
        <end position="111"/>
    </location>
</feature>
<feature type="domain" description="TM7S3/TM198-like" evidence="7">
    <location>
        <begin position="83"/>
        <end position="264"/>
    </location>
</feature>
<gene>
    <name evidence="8" type="primary">ABSGL_14477.1 scaffold 14663</name>
</gene>
<dbReference type="Pfam" id="PF13886">
    <property type="entry name" value="TM7S3_TM198"/>
    <property type="match status" value="1"/>
</dbReference>
<dbReference type="OrthoDB" id="2281723at2759"/>